<evidence type="ECO:0000313" key="4">
    <source>
        <dbReference type="Proteomes" id="UP001257914"/>
    </source>
</evidence>
<keyword evidence="4" id="KW-1185">Reference proteome</keyword>
<accession>A0ABU3R3W1</accession>
<dbReference type="NCBIfam" id="TIGR02794">
    <property type="entry name" value="tolA_full"/>
    <property type="match status" value="1"/>
</dbReference>
<name>A0ABU3R3W1_9GAMM</name>
<gene>
    <name evidence="3" type="primary">tolA</name>
    <name evidence="3" type="ORF">RT723_15490</name>
</gene>
<sequence>MQVGEYIIHIIKSFGVHIFFGVILALSFNFTAPEKEPEVPEISAIDAVVIDQASLDKQVSKIKQQKLDAKAAEEKRVKDLEVRAEEAKRNLQKLEKQKTNSERAAADAKKKAAEEKKKALAEKRKAENATQERIKREKEADKAQKEALAAKRNKEAQEKAAEDAKKKKEAEQKALKEAEAERIRKEEEAKRKKEQEIQEAKEQAIREKMMQEQLAQEQSARNKIRQKYVLTEKQKYTALIMGRIQQYLIVDDSMKGQSCSLNIKLAFSGLVTSVNIISGDNKVCKAAERAVLKAETLPVSKEPDVYQELKDISLKVEPKL</sequence>
<dbReference type="Pfam" id="PF06519">
    <property type="entry name" value="TolA"/>
    <property type="match status" value="1"/>
</dbReference>
<evidence type="ECO:0000256" key="1">
    <source>
        <dbReference type="SAM" id="MobiDB-lite"/>
    </source>
</evidence>
<organism evidence="3 4">
    <name type="scientific">Psychrosphaera aquimarina</name>
    <dbReference type="NCBI Taxonomy" id="2044854"/>
    <lineage>
        <taxon>Bacteria</taxon>
        <taxon>Pseudomonadati</taxon>
        <taxon>Pseudomonadota</taxon>
        <taxon>Gammaproteobacteria</taxon>
        <taxon>Alteromonadales</taxon>
        <taxon>Pseudoalteromonadaceae</taxon>
        <taxon>Psychrosphaera</taxon>
    </lineage>
</organism>
<evidence type="ECO:0000256" key="2">
    <source>
        <dbReference type="SAM" id="Phobius"/>
    </source>
</evidence>
<feature type="transmembrane region" description="Helical" evidence="2">
    <location>
        <begin position="6"/>
        <end position="28"/>
    </location>
</feature>
<dbReference type="Gene3D" id="3.30.1150.10">
    <property type="match status" value="1"/>
</dbReference>
<dbReference type="InterPro" id="IPR014161">
    <property type="entry name" value="Tol-Pal_TolA"/>
</dbReference>
<dbReference type="Proteomes" id="UP001257914">
    <property type="component" value="Unassembled WGS sequence"/>
</dbReference>
<reference evidence="3 4" key="1">
    <citation type="submission" date="2023-10" db="EMBL/GenBank/DDBJ databases">
        <title>Psychrosphaera aquimaarina strain SW33 isolated from seawater.</title>
        <authorList>
            <person name="Bayburt H."/>
            <person name="Kim J.M."/>
            <person name="Choi B.J."/>
            <person name="Jeon C.O."/>
        </authorList>
    </citation>
    <scope>NUCLEOTIDE SEQUENCE [LARGE SCALE GENOMIC DNA]</scope>
    <source>
        <strain evidence="3 4">KCTC 52743</strain>
    </source>
</reference>
<keyword evidence="2" id="KW-0472">Membrane</keyword>
<dbReference type="EMBL" id="JAWCUA010000010">
    <property type="protein sequence ID" value="MDU0114369.1"/>
    <property type="molecule type" value="Genomic_DNA"/>
</dbReference>
<evidence type="ECO:0000313" key="3">
    <source>
        <dbReference type="EMBL" id="MDU0114369.1"/>
    </source>
</evidence>
<keyword evidence="2" id="KW-0812">Transmembrane</keyword>
<protein>
    <submittedName>
        <fullName evidence="3">Cell envelope integrity protein TolA</fullName>
    </submittedName>
</protein>
<feature type="region of interest" description="Disordered" evidence="1">
    <location>
        <begin position="88"/>
        <end position="195"/>
    </location>
</feature>
<dbReference type="SUPFAM" id="SSF74653">
    <property type="entry name" value="TolA/TonB C-terminal domain"/>
    <property type="match status" value="1"/>
</dbReference>
<keyword evidence="2" id="KW-1133">Transmembrane helix</keyword>
<proteinExistence type="predicted"/>
<dbReference type="RefSeq" id="WP_315947989.1">
    <property type="nucleotide sequence ID" value="NZ_JAWCUA010000010.1"/>
</dbReference>
<comment type="caution">
    <text evidence="3">The sequence shown here is derived from an EMBL/GenBank/DDBJ whole genome shotgun (WGS) entry which is preliminary data.</text>
</comment>